<keyword evidence="7" id="KW-1185">Reference proteome</keyword>
<organism evidence="6 7">
    <name type="scientific">Nannospalax galili</name>
    <name type="common">Northern Israeli blind subterranean mole rat</name>
    <name type="synonym">Spalax galili</name>
    <dbReference type="NCBI Taxonomy" id="1026970"/>
    <lineage>
        <taxon>Eukaryota</taxon>
        <taxon>Metazoa</taxon>
        <taxon>Chordata</taxon>
        <taxon>Craniata</taxon>
        <taxon>Vertebrata</taxon>
        <taxon>Euteleostomi</taxon>
        <taxon>Mammalia</taxon>
        <taxon>Eutheria</taxon>
        <taxon>Euarchontoglires</taxon>
        <taxon>Glires</taxon>
        <taxon>Rodentia</taxon>
        <taxon>Myomorpha</taxon>
        <taxon>Muroidea</taxon>
        <taxon>Spalacidae</taxon>
        <taxon>Spalacinae</taxon>
        <taxon>Nannospalax</taxon>
    </lineage>
</organism>
<dbReference type="GeneTree" id="ENSGT00940000153321"/>
<accession>A0A8C6QJB6</accession>
<dbReference type="GO" id="GO:0006508">
    <property type="term" value="P:proteolysis"/>
    <property type="evidence" value="ECO:0007669"/>
    <property type="project" value="InterPro"/>
</dbReference>
<evidence type="ECO:0000259" key="4">
    <source>
        <dbReference type="SMART" id="SM00645"/>
    </source>
</evidence>
<dbReference type="InterPro" id="IPR000668">
    <property type="entry name" value="Peptidase_C1A_C"/>
</dbReference>
<feature type="chain" id="PRO_5034266865" evidence="3">
    <location>
        <begin position="18"/>
        <end position="261"/>
    </location>
</feature>
<dbReference type="Pfam" id="PF08246">
    <property type="entry name" value="Inhibitor_I29"/>
    <property type="match status" value="1"/>
</dbReference>
<dbReference type="Gene3D" id="1.10.287.2250">
    <property type="match status" value="1"/>
</dbReference>
<dbReference type="Pfam" id="PF00112">
    <property type="entry name" value="Peptidase_C1"/>
    <property type="match status" value="1"/>
</dbReference>
<name>A0A8C6QJB6_NANGA</name>
<dbReference type="GO" id="GO:0008234">
    <property type="term" value="F:cysteine-type peptidase activity"/>
    <property type="evidence" value="ECO:0007669"/>
    <property type="project" value="InterPro"/>
</dbReference>
<feature type="domain" description="Peptidase C1A papain C-terminal" evidence="4">
    <location>
        <begin position="114"/>
        <end position="261"/>
    </location>
</feature>
<dbReference type="CDD" id="cd02248">
    <property type="entry name" value="Peptidase_C1A"/>
    <property type="match status" value="1"/>
</dbReference>
<proteinExistence type="inferred from homology"/>
<comment type="similarity">
    <text evidence="1">Belongs to the peptidase C1 family.</text>
</comment>
<dbReference type="PANTHER" id="PTHR12411">
    <property type="entry name" value="CYSTEINE PROTEASE FAMILY C1-RELATED"/>
    <property type="match status" value="1"/>
</dbReference>
<evidence type="ECO:0000256" key="1">
    <source>
        <dbReference type="ARBA" id="ARBA00008455"/>
    </source>
</evidence>
<dbReference type="InterPro" id="IPR013201">
    <property type="entry name" value="Prot_inhib_I29"/>
</dbReference>
<dbReference type="InterPro" id="IPR038765">
    <property type="entry name" value="Papain-like_cys_pep_sf"/>
</dbReference>
<reference evidence="6" key="2">
    <citation type="submission" date="2025-09" db="UniProtKB">
        <authorList>
            <consortium name="Ensembl"/>
        </authorList>
    </citation>
    <scope>IDENTIFICATION</scope>
</reference>
<keyword evidence="3" id="KW-0732">Signal</keyword>
<feature type="signal peptide" evidence="3">
    <location>
        <begin position="1"/>
        <end position="17"/>
    </location>
</feature>
<evidence type="ECO:0000259" key="5">
    <source>
        <dbReference type="SMART" id="SM00848"/>
    </source>
</evidence>
<dbReference type="OMA" id="CYIANDA"/>
<keyword evidence="2" id="KW-1015">Disulfide bond</keyword>
<dbReference type="SUPFAM" id="SSF54001">
    <property type="entry name" value="Cysteine proteinases"/>
    <property type="match status" value="1"/>
</dbReference>
<dbReference type="AlphaFoldDB" id="A0A8C6QJB6"/>
<feature type="domain" description="Cathepsin propeptide inhibitor" evidence="5">
    <location>
        <begin position="29"/>
        <end position="87"/>
    </location>
</feature>
<evidence type="ECO:0000313" key="6">
    <source>
        <dbReference type="Ensembl" id="ENSNGAP00000004878.1"/>
    </source>
</evidence>
<dbReference type="SMART" id="SM00645">
    <property type="entry name" value="Pept_C1"/>
    <property type="match status" value="1"/>
</dbReference>
<protein>
    <submittedName>
        <fullName evidence="6">Uncharacterized protein</fullName>
    </submittedName>
</protein>
<dbReference type="InterPro" id="IPR013128">
    <property type="entry name" value="Peptidase_C1A"/>
</dbReference>
<dbReference type="Gene3D" id="3.90.70.10">
    <property type="entry name" value="Cysteine proteinases"/>
    <property type="match status" value="1"/>
</dbReference>
<dbReference type="InterPro" id="IPR039417">
    <property type="entry name" value="Peptidase_C1A_papain-like"/>
</dbReference>
<evidence type="ECO:0000313" key="7">
    <source>
        <dbReference type="Proteomes" id="UP000694381"/>
    </source>
</evidence>
<sequence length="261" mass="29447">MTPVAFLTILCLGVVSAARSLDPSLDAEWEEWKTNYEKTYSPEEVQKRAVWEENIRLIKQHSEEHDQGEHGFTMEMNAFGDMTSEEFKETMINHPVSNLRKGKRIQKRLVLDDFPKSVDWRKKDYVNPVWYQSRCSPCWPFRAVGAIEGQMFNRTGKLVQLSVQNLVDCSQPQGNVGCHGGTVVGTFQCVKDNGGLESGETYPYEQKVGPCRYSPENATANVTDFMILPEGEDVLTIAVATIGPIPVAIDASHDSFRFYKT</sequence>
<reference evidence="6" key="1">
    <citation type="submission" date="2025-08" db="UniProtKB">
        <authorList>
            <consortium name="Ensembl"/>
        </authorList>
    </citation>
    <scope>IDENTIFICATION</scope>
</reference>
<dbReference type="FunFam" id="3.90.70.10:FF:000332">
    <property type="entry name" value="Cathepsin L1"/>
    <property type="match status" value="1"/>
</dbReference>
<evidence type="ECO:0000256" key="2">
    <source>
        <dbReference type="ARBA" id="ARBA00023157"/>
    </source>
</evidence>
<dbReference type="Ensembl" id="ENSNGAT00000008178.1">
    <property type="protein sequence ID" value="ENSNGAP00000004878.1"/>
    <property type="gene ID" value="ENSNGAG00000006724.1"/>
</dbReference>
<dbReference type="Proteomes" id="UP000694381">
    <property type="component" value="Unassembled WGS sequence"/>
</dbReference>
<evidence type="ECO:0000256" key="3">
    <source>
        <dbReference type="SAM" id="SignalP"/>
    </source>
</evidence>
<dbReference type="SMART" id="SM00848">
    <property type="entry name" value="Inhibitor_I29"/>
    <property type="match status" value="1"/>
</dbReference>
<gene>
    <name evidence="6" type="primary">LOC103734205</name>
</gene>